<evidence type="ECO:0000313" key="2">
    <source>
        <dbReference type="EMBL" id="WMW78066.1"/>
    </source>
</evidence>
<dbReference type="Gene3D" id="1.25.40.10">
    <property type="entry name" value="Tetratricopeptide repeat domain"/>
    <property type="match status" value="3"/>
</dbReference>
<dbReference type="SUPFAM" id="SSF48452">
    <property type="entry name" value="TPR-like"/>
    <property type="match status" value="1"/>
</dbReference>
<feature type="repeat" description="TPR" evidence="1">
    <location>
        <begin position="64"/>
        <end position="97"/>
    </location>
</feature>
<dbReference type="EMBL" id="CP133721">
    <property type="protein sequence ID" value="WMW78066.1"/>
    <property type="molecule type" value="Genomic_DNA"/>
</dbReference>
<proteinExistence type="predicted"/>
<protein>
    <submittedName>
        <fullName evidence="2">Tetratricopeptide repeat protein</fullName>
    </submittedName>
</protein>
<dbReference type="PROSITE" id="PS50005">
    <property type="entry name" value="TPR"/>
    <property type="match status" value="1"/>
</dbReference>
<dbReference type="PANTHER" id="PTHR12558:SF13">
    <property type="entry name" value="CELL DIVISION CYCLE PROTEIN 27 HOMOLOG"/>
    <property type="match status" value="1"/>
</dbReference>
<dbReference type="InterPro" id="IPR019734">
    <property type="entry name" value="TPR_rpt"/>
</dbReference>
<sequence length="436" mass="51129">MIRLLIFYFITTISFAQVNPEEADLAINELENNFYEALKQKSIENYDKAIISLEKCLEKDPKNAEVYYQLGTNFLAQKKYLDAEQNFQKAIDITPNQRWYWNGLYDVYYQTRAYEKAIPIVEKLVGFDINMKEDLASLYMNTNQFEKAKKVIDDIENTTNLSKTMELYKMQIQAMQRQSKPQVETLVQAIVDFPKVEQNYLDLIYTYSVANQEDKAFEIAKKLAIELPTSDMAHVSLVKFYIAQKNTELATESFKRVSKSAKIDSKIKHRVLNEFLIFATQNTSLYNEIDQVLVYFTNDSGLDVYKELGKFFYKKEHYLLAEKYLEKAQLNPEMMDLLLNVYDFNQSFDKMAKSATQWIDLYPTKANLYYYAAKATNKLKKFKQAKEFLDLGMDYVVEDKNLEAGFYKQYMLAADGLSDQKLKQDFQKKLDQINTK</sequence>
<dbReference type="PROSITE" id="PS50293">
    <property type="entry name" value="TPR_REGION"/>
    <property type="match status" value="1"/>
</dbReference>
<organism evidence="2 3">
    <name type="scientific">Flavobacterium nakdongensis</name>
    <dbReference type="NCBI Taxonomy" id="3073563"/>
    <lineage>
        <taxon>Bacteria</taxon>
        <taxon>Pseudomonadati</taxon>
        <taxon>Bacteroidota</taxon>
        <taxon>Flavobacteriia</taxon>
        <taxon>Flavobacteriales</taxon>
        <taxon>Flavobacteriaceae</taxon>
        <taxon>Flavobacterium</taxon>
    </lineage>
</organism>
<dbReference type="SMART" id="SM00028">
    <property type="entry name" value="TPR"/>
    <property type="match status" value="4"/>
</dbReference>
<dbReference type="Pfam" id="PF13431">
    <property type="entry name" value="TPR_17"/>
    <property type="match status" value="1"/>
</dbReference>
<evidence type="ECO:0000313" key="3">
    <source>
        <dbReference type="Proteomes" id="UP001180481"/>
    </source>
</evidence>
<keyword evidence="3" id="KW-1185">Reference proteome</keyword>
<gene>
    <name evidence="2" type="ORF">RF683_01080</name>
</gene>
<dbReference type="RefSeq" id="WP_309532391.1">
    <property type="nucleotide sequence ID" value="NZ_CP133721.1"/>
</dbReference>
<dbReference type="InterPro" id="IPR011990">
    <property type="entry name" value="TPR-like_helical_dom_sf"/>
</dbReference>
<accession>A0ABY9R9Z9</accession>
<evidence type="ECO:0000256" key="1">
    <source>
        <dbReference type="PROSITE-ProRule" id="PRU00339"/>
    </source>
</evidence>
<dbReference type="Proteomes" id="UP001180481">
    <property type="component" value="Chromosome"/>
</dbReference>
<reference evidence="2" key="1">
    <citation type="submission" date="2023-09" db="EMBL/GenBank/DDBJ databases">
        <title>Flavobacterium sp. 20NA77.7 isolated from freshwater.</title>
        <authorList>
            <person name="Le V."/>
            <person name="Ko S.-R."/>
            <person name="Ahn C.-Y."/>
            <person name="Oh H.-M."/>
        </authorList>
    </citation>
    <scope>NUCLEOTIDE SEQUENCE</scope>
    <source>
        <strain evidence="2">20NA77.7</strain>
    </source>
</reference>
<name>A0ABY9R9Z9_9FLAO</name>
<keyword evidence="1" id="KW-0802">TPR repeat</keyword>
<dbReference type="PANTHER" id="PTHR12558">
    <property type="entry name" value="CELL DIVISION CYCLE 16,23,27"/>
    <property type="match status" value="1"/>
</dbReference>